<keyword evidence="1" id="KW-0677">Repeat</keyword>
<evidence type="ECO:0000313" key="4">
    <source>
        <dbReference type="EMBL" id="OQS05745.1"/>
    </source>
</evidence>
<dbReference type="PANTHER" id="PTHR24198:SF165">
    <property type="entry name" value="ANKYRIN REPEAT-CONTAINING PROTEIN-RELATED"/>
    <property type="match status" value="1"/>
</dbReference>
<feature type="repeat" description="ANK" evidence="3">
    <location>
        <begin position="36"/>
        <end position="68"/>
    </location>
</feature>
<keyword evidence="5" id="KW-1185">Reference proteome</keyword>
<dbReference type="OrthoDB" id="194358at2759"/>
<dbReference type="PRINTS" id="PR01415">
    <property type="entry name" value="ANKYRIN"/>
</dbReference>
<dbReference type="PROSITE" id="PS50088">
    <property type="entry name" value="ANK_REPEAT"/>
    <property type="match status" value="2"/>
</dbReference>
<protein>
    <submittedName>
        <fullName evidence="4">Uncharacterized protein</fullName>
    </submittedName>
</protein>
<evidence type="ECO:0000313" key="5">
    <source>
        <dbReference type="Proteomes" id="UP000243217"/>
    </source>
</evidence>
<dbReference type="EMBL" id="JNBS01000421">
    <property type="protein sequence ID" value="OQS05745.1"/>
    <property type="molecule type" value="Genomic_DNA"/>
</dbReference>
<dbReference type="SUPFAM" id="SSF48403">
    <property type="entry name" value="Ankyrin repeat"/>
    <property type="match status" value="1"/>
</dbReference>
<dbReference type="Gene3D" id="1.25.40.20">
    <property type="entry name" value="Ankyrin repeat-containing domain"/>
    <property type="match status" value="3"/>
</dbReference>
<comment type="caution">
    <text evidence="4">The sequence shown here is derived from an EMBL/GenBank/DDBJ whole genome shotgun (WGS) entry which is preliminary data.</text>
</comment>
<dbReference type="Proteomes" id="UP000243217">
    <property type="component" value="Unassembled WGS sequence"/>
</dbReference>
<dbReference type="InterPro" id="IPR002110">
    <property type="entry name" value="Ankyrin_rpt"/>
</dbReference>
<dbReference type="InterPro" id="IPR036770">
    <property type="entry name" value="Ankyrin_rpt-contain_sf"/>
</dbReference>
<accession>A0A1W0A666</accession>
<proteinExistence type="predicted"/>
<dbReference type="SMART" id="SM00248">
    <property type="entry name" value="ANK"/>
    <property type="match status" value="4"/>
</dbReference>
<dbReference type="Pfam" id="PF12796">
    <property type="entry name" value="Ank_2"/>
    <property type="match status" value="1"/>
</dbReference>
<dbReference type="PANTHER" id="PTHR24198">
    <property type="entry name" value="ANKYRIN REPEAT AND PROTEIN KINASE DOMAIN-CONTAINING PROTEIN"/>
    <property type="match status" value="1"/>
</dbReference>
<keyword evidence="2 3" id="KW-0040">ANK repeat</keyword>
<feature type="repeat" description="ANK" evidence="3">
    <location>
        <begin position="3"/>
        <end position="35"/>
    </location>
</feature>
<organism evidence="4 5">
    <name type="scientific">Thraustotheca clavata</name>
    <dbReference type="NCBI Taxonomy" id="74557"/>
    <lineage>
        <taxon>Eukaryota</taxon>
        <taxon>Sar</taxon>
        <taxon>Stramenopiles</taxon>
        <taxon>Oomycota</taxon>
        <taxon>Saprolegniomycetes</taxon>
        <taxon>Saprolegniales</taxon>
        <taxon>Achlyaceae</taxon>
        <taxon>Thraustotheca</taxon>
    </lineage>
</organism>
<dbReference type="AlphaFoldDB" id="A0A1W0A666"/>
<name>A0A1W0A666_9STRA</name>
<evidence type="ECO:0000256" key="1">
    <source>
        <dbReference type="ARBA" id="ARBA00022737"/>
    </source>
</evidence>
<dbReference type="STRING" id="74557.A0A1W0A666"/>
<gene>
    <name evidence="4" type="ORF">THRCLA_02161</name>
</gene>
<evidence type="ECO:0000256" key="3">
    <source>
        <dbReference type="PROSITE-ProRule" id="PRU00023"/>
    </source>
</evidence>
<dbReference type="PROSITE" id="PS50297">
    <property type="entry name" value="ANK_REP_REGION"/>
    <property type="match status" value="2"/>
</dbReference>
<reference evidence="4 5" key="1">
    <citation type="journal article" date="2014" name="Genome Biol. Evol.">
        <title>The secreted proteins of Achlya hypogyna and Thraustotheca clavata identify the ancestral oomycete secretome and reveal gene acquisitions by horizontal gene transfer.</title>
        <authorList>
            <person name="Misner I."/>
            <person name="Blouin N."/>
            <person name="Leonard G."/>
            <person name="Richards T.A."/>
            <person name="Lane C.E."/>
        </authorList>
    </citation>
    <scope>NUCLEOTIDE SEQUENCE [LARGE SCALE GENOMIC DNA]</scope>
    <source>
        <strain evidence="4 5">ATCC 34112</strain>
    </source>
</reference>
<evidence type="ECO:0000256" key="2">
    <source>
        <dbReference type="ARBA" id="ARBA00023043"/>
    </source>
</evidence>
<sequence length="163" mass="17969">MNNGWTPLHIAALNGHEEVVAVFIAHKADIDIVNNNGETPLYIAAEKGHRGVMSKLVDANADSNIAAKGRLINLYNQLTPLMVATKYNHAEAAWLLRLETRVINTVKSDDVIKLMSLLTKLLNPNITDSDGNNLLHLAVKYNRSSVLYELVKMEGIQLDASLN</sequence>